<gene>
    <name evidence="5" type="ORF">S01H1_03764</name>
</gene>
<sequence length="434" mass="48781">IGNHALVFSGFSFKSKDFSRSGIPVVKIKNVKNREVDLTDTEFFPDSKVSVKHSKFFIQDRDVLIAMTGQGSVGRVGRIRITGGKKVLLNQRVGKFVTDPIRLNLAFLFHVISTPRYEQILFDAGSGSGQPNLSPSIIGSVKIPMPPLEKQEAIANILDALDDKIELNRRINATLEAMAQAIFKSWFVDFDPVRAKMEGKQPYGMDTDTTALFPDSLEDSELGLIPKGWEVSQLGSLSHILNGFAFKSKDYCGTEGVRVLRTKNFSDSGHAAKKADDVFLPNSFLESHAEYTCRAFDFHLVMVGASVGKTSILLPNMLPALRNQNMWCFRPKEQMESRIYLNYSVRRKAENVLSWADGSARSFFRKSDFKRHKILLPAEALLRDFERISHSYFAMVACNTSENEKLTALRDTLLPKLMSGELRVKEAEKILEEK</sequence>
<protein>
    <recommendedName>
        <fullName evidence="4">Type I restriction modification DNA specificity domain-containing protein</fullName>
    </recommendedName>
</protein>
<comment type="similarity">
    <text evidence="1">Belongs to the type-I restriction system S methylase family.</text>
</comment>
<proteinExistence type="inferred from homology"/>
<dbReference type="Pfam" id="PF01420">
    <property type="entry name" value="Methylase_S"/>
    <property type="match status" value="2"/>
</dbReference>
<dbReference type="Gene3D" id="3.90.220.20">
    <property type="entry name" value="DNA methylase specificity domains"/>
    <property type="match status" value="2"/>
</dbReference>
<dbReference type="GO" id="GO:0003677">
    <property type="term" value="F:DNA binding"/>
    <property type="evidence" value="ECO:0007669"/>
    <property type="project" value="UniProtKB-KW"/>
</dbReference>
<dbReference type="InterPro" id="IPR052021">
    <property type="entry name" value="Type-I_RS_S_subunit"/>
</dbReference>
<dbReference type="PANTHER" id="PTHR30408">
    <property type="entry name" value="TYPE-1 RESTRICTION ENZYME ECOKI SPECIFICITY PROTEIN"/>
    <property type="match status" value="1"/>
</dbReference>
<comment type="caution">
    <text evidence="5">The sequence shown here is derived from an EMBL/GenBank/DDBJ whole genome shotgun (WGS) entry which is preliminary data.</text>
</comment>
<evidence type="ECO:0000256" key="3">
    <source>
        <dbReference type="ARBA" id="ARBA00023125"/>
    </source>
</evidence>
<dbReference type="PANTHER" id="PTHR30408:SF13">
    <property type="entry name" value="TYPE I RESTRICTION ENZYME HINDI SPECIFICITY SUBUNIT"/>
    <property type="match status" value="1"/>
</dbReference>
<dbReference type="GO" id="GO:0009307">
    <property type="term" value="P:DNA restriction-modification system"/>
    <property type="evidence" value="ECO:0007669"/>
    <property type="project" value="UniProtKB-KW"/>
</dbReference>
<feature type="domain" description="Type I restriction modification DNA specificity" evidence="4">
    <location>
        <begin position="226"/>
        <end position="378"/>
    </location>
</feature>
<dbReference type="SUPFAM" id="SSF116734">
    <property type="entry name" value="DNA methylase specificity domain"/>
    <property type="match status" value="2"/>
</dbReference>
<evidence type="ECO:0000313" key="5">
    <source>
        <dbReference type="EMBL" id="GAF80000.1"/>
    </source>
</evidence>
<evidence type="ECO:0000256" key="1">
    <source>
        <dbReference type="ARBA" id="ARBA00010923"/>
    </source>
</evidence>
<dbReference type="AlphaFoldDB" id="X0TV54"/>
<reference evidence="5" key="1">
    <citation type="journal article" date="2014" name="Front. Microbiol.">
        <title>High frequency of phylogenetically diverse reductive dehalogenase-homologous genes in deep subseafloor sedimentary metagenomes.</title>
        <authorList>
            <person name="Kawai M."/>
            <person name="Futagami T."/>
            <person name="Toyoda A."/>
            <person name="Takaki Y."/>
            <person name="Nishi S."/>
            <person name="Hori S."/>
            <person name="Arai W."/>
            <person name="Tsubouchi T."/>
            <person name="Morono Y."/>
            <person name="Uchiyama I."/>
            <person name="Ito T."/>
            <person name="Fujiyama A."/>
            <person name="Inagaki F."/>
            <person name="Takami H."/>
        </authorList>
    </citation>
    <scope>NUCLEOTIDE SEQUENCE</scope>
    <source>
        <strain evidence="5">Expedition CK06-06</strain>
    </source>
</reference>
<evidence type="ECO:0000256" key="2">
    <source>
        <dbReference type="ARBA" id="ARBA00022747"/>
    </source>
</evidence>
<dbReference type="CDD" id="cd17278">
    <property type="entry name" value="RMtype1_S_LdeBORF1052P-TRD2-CR2"/>
    <property type="match status" value="1"/>
</dbReference>
<accession>X0TV54</accession>
<evidence type="ECO:0000259" key="4">
    <source>
        <dbReference type="Pfam" id="PF01420"/>
    </source>
</evidence>
<name>X0TV54_9ZZZZ</name>
<keyword evidence="2" id="KW-0680">Restriction system</keyword>
<dbReference type="EMBL" id="BARS01002028">
    <property type="protein sequence ID" value="GAF80000.1"/>
    <property type="molecule type" value="Genomic_DNA"/>
</dbReference>
<dbReference type="InterPro" id="IPR044946">
    <property type="entry name" value="Restrct_endonuc_typeI_TRD_sf"/>
</dbReference>
<keyword evidence="3" id="KW-0238">DNA-binding</keyword>
<feature type="non-terminal residue" evidence="5">
    <location>
        <position position="1"/>
    </location>
</feature>
<organism evidence="5">
    <name type="scientific">marine sediment metagenome</name>
    <dbReference type="NCBI Taxonomy" id="412755"/>
    <lineage>
        <taxon>unclassified sequences</taxon>
        <taxon>metagenomes</taxon>
        <taxon>ecological metagenomes</taxon>
    </lineage>
</organism>
<dbReference type="InterPro" id="IPR000055">
    <property type="entry name" value="Restrct_endonuc_typeI_TRD"/>
</dbReference>
<feature type="domain" description="Type I restriction modification DNA specificity" evidence="4">
    <location>
        <begin position="10"/>
        <end position="176"/>
    </location>
</feature>